<protein>
    <recommendedName>
        <fullName evidence="4">F-box domain-containing protein</fullName>
    </recommendedName>
</protein>
<dbReference type="AlphaFoldDB" id="A0A0W0F0B4"/>
<evidence type="ECO:0000256" key="1">
    <source>
        <dbReference type="SAM" id="MobiDB-lite"/>
    </source>
</evidence>
<accession>A0A0W0F0B4</accession>
<feature type="compositionally biased region" description="Acidic residues" evidence="1">
    <location>
        <begin position="269"/>
        <end position="280"/>
    </location>
</feature>
<proteinExistence type="predicted"/>
<dbReference type="EMBL" id="LATX01002422">
    <property type="protein sequence ID" value="KTB29650.1"/>
    <property type="molecule type" value="Genomic_DNA"/>
</dbReference>
<sequence length="512" mass="58527">MGKVQDIPLELAQKIIVEELDKNDHKTLRLLNKHTKSVVDPILFSHIQLFRFKTAQELVESLAKGEDGGCIAQSIKSLDFQWDVPATSSKECVAYEEAMKKFLAEALKKMVKLQSFKLIMNAVMGSQWLYPNIFSSLGTLTSLSTFEYCNDHDNEDRHTVIPFHHLRNLQHVKINSTLRNTEERLVKPLSLTLGNSPALTHVSVELEEFYDSEGEYPRLDTLFSNSPQDLPLRIVYLRLEGIVDSLSPSYIQHLRSLKSVDITFKLDSGDDEEEEEEEDPDAHPESEPSIWRTFLDSDKVGIKLEKVVVNGLTEDLLLYLASYSGLQDLELSFQEHPEAQDSETSERRSRILYDTVIPKHSMTLRVLKLPKTPEAYWHVGMQNVGQLQQCVNLQVVHLLLNHDDIGEPNSENDVLTKVLNIAVRMDKLEELEIGFPIIDDVQVALLLAVQWHENISSVRCKYRRQQRHPPASLCVRFAGQVFELREAEDKDENGDRYSVFVPTIPISGEEER</sequence>
<dbReference type="Proteomes" id="UP000054988">
    <property type="component" value="Unassembled WGS sequence"/>
</dbReference>
<organism evidence="2 3">
    <name type="scientific">Moniliophthora roreri</name>
    <name type="common">Frosty pod rot fungus</name>
    <name type="synonym">Monilia roreri</name>
    <dbReference type="NCBI Taxonomy" id="221103"/>
    <lineage>
        <taxon>Eukaryota</taxon>
        <taxon>Fungi</taxon>
        <taxon>Dikarya</taxon>
        <taxon>Basidiomycota</taxon>
        <taxon>Agaricomycotina</taxon>
        <taxon>Agaricomycetes</taxon>
        <taxon>Agaricomycetidae</taxon>
        <taxon>Agaricales</taxon>
        <taxon>Marasmiineae</taxon>
        <taxon>Marasmiaceae</taxon>
        <taxon>Moniliophthora</taxon>
    </lineage>
</organism>
<gene>
    <name evidence="2" type="ORF">WG66_17771</name>
</gene>
<evidence type="ECO:0000313" key="2">
    <source>
        <dbReference type="EMBL" id="KTB29650.1"/>
    </source>
</evidence>
<feature type="region of interest" description="Disordered" evidence="1">
    <location>
        <begin position="268"/>
        <end position="288"/>
    </location>
</feature>
<evidence type="ECO:0008006" key="4">
    <source>
        <dbReference type="Google" id="ProtNLM"/>
    </source>
</evidence>
<reference evidence="2 3" key="1">
    <citation type="submission" date="2015-12" db="EMBL/GenBank/DDBJ databases">
        <title>Draft genome sequence of Moniliophthora roreri, the causal agent of frosty pod rot of cacao.</title>
        <authorList>
            <person name="Aime M.C."/>
            <person name="Diaz-Valderrama J.R."/>
            <person name="Kijpornyongpan T."/>
            <person name="Phillips-Mora W."/>
        </authorList>
    </citation>
    <scope>NUCLEOTIDE SEQUENCE [LARGE SCALE GENOMIC DNA]</scope>
    <source>
        <strain evidence="2 3">MCA 2952</strain>
    </source>
</reference>
<dbReference type="InterPro" id="IPR032675">
    <property type="entry name" value="LRR_dom_sf"/>
</dbReference>
<evidence type="ECO:0000313" key="3">
    <source>
        <dbReference type="Proteomes" id="UP000054988"/>
    </source>
</evidence>
<dbReference type="SUPFAM" id="SSF52047">
    <property type="entry name" value="RNI-like"/>
    <property type="match status" value="1"/>
</dbReference>
<dbReference type="Gene3D" id="3.80.10.10">
    <property type="entry name" value="Ribonuclease Inhibitor"/>
    <property type="match status" value="1"/>
</dbReference>
<name>A0A0W0F0B4_MONRR</name>
<comment type="caution">
    <text evidence="2">The sequence shown here is derived from an EMBL/GenBank/DDBJ whole genome shotgun (WGS) entry which is preliminary data.</text>
</comment>